<name>A0A078BCB3_STYLE</name>
<keyword evidence="2" id="KW-0863">Zinc-finger</keyword>
<evidence type="ECO:0000256" key="2">
    <source>
        <dbReference type="PROSITE-ProRule" id="PRU00175"/>
    </source>
</evidence>
<feature type="region of interest" description="Disordered" evidence="3">
    <location>
        <begin position="269"/>
        <end position="295"/>
    </location>
</feature>
<reference evidence="5 6" key="1">
    <citation type="submission" date="2014-06" db="EMBL/GenBank/DDBJ databases">
        <authorList>
            <person name="Swart Estienne"/>
        </authorList>
    </citation>
    <scope>NUCLEOTIDE SEQUENCE [LARGE SCALE GENOMIC DNA]</scope>
    <source>
        <strain evidence="5 6">130c</strain>
    </source>
</reference>
<dbReference type="GO" id="GO:0008270">
    <property type="term" value="F:zinc ion binding"/>
    <property type="evidence" value="ECO:0007669"/>
    <property type="project" value="UniProtKB-KW"/>
</dbReference>
<gene>
    <name evidence="5" type="primary">Contig3293.g3523</name>
    <name evidence="5" type="ORF">STYLEM_20391</name>
</gene>
<dbReference type="GO" id="GO:0005886">
    <property type="term" value="C:plasma membrane"/>
    <property type="evidence" value="ECO:0007669"/>
    <property type="project" value="TreeGrafter"/>
</dbReference>
<protein>
    <submittedName>
        <fullName evidence="5">E3 ubiquitin-protein ligase</fullName>
    </submittedName>
</protein>
<dbReference type="InParanoid" id="A0A078BCB3"/>
<evidence type="ECO:0000259" key="4">
    <source>
        <dbReference type="PROSITE" id="PS50089"/>
    </source>
</evidence>
<dbReference type="GO" id="GO:0005634">
    <property type="term" value="C:nucleus"/>
    <property type="evidence" value="ECO:0007669"/>
    <property type="project" value="TreeGrafter"/>
</dbReference>
<evidence type="ECO:0000313" key="5">
    <source>
        <dbReference type="EMBL" id="CDW91238.1"/>
    </source>
</evidence>
<dbReference type="PANTHER" id="PTHR45943:SF2">
    <property type="entry name" value="RING-TYPE DOMAIN-CONTAINING PROTEIN"/>
    <property type="match status" value="1"/>
</dbReference>
<feature type="compositionally biased region" description="Low complexity" evidence="3">
    <location>
        <begin position="354"/>
        <end position="372"/>
    </location>
</feature>
<proteinExistence type="predicted"/>
<feature type="domain" description="RING-type" evidence="4">
    <location>
        <begin position="1051"/>
        <end position="1102"/>
    </location>
</feature>
<dbReference type="PROSITE" id="PS50089">
    <property type="entry name" value="ZF_RING_2"/>
    <property type="match status" value="1"/>
</dbReference>
<keyword evidence="1" id="KW-0677">Repeat</keyword>
<dbReference type="Pfam" id="PF02493">
    <property type="entry name" value="MORN"/>
    <property type="match status" value="16"/>
</dbReference>
<accession>A0A078BCB3</accession>
<dbReference type="EMBL" id="CCKQ01019219">
    <property type="protein sequence ID" value="CDW91238.1"/>
    <property type="molecule type" value="Genomic_DNA"/>
</dbReference>
<evidence type="ECO:0000256" key="3">
    <source>
        <dbReference type="SAM" id="MobiDB-lite"/>
    </source>
</evidence>
<dbReference type="SUPFAM" id="SSF82185">
    <property type="entry name" value="Histone H3 K4-specific methyltransferase SET7/9 N-terminal domain"/>
    <property type="match status" value="4"/>
</dbReference>
<keyword evidence="2" id="KW-0479">Metal-binding</keyword>
<dbReference type="Proteomes" id="UP000039865">
    <property type="component" value="Unassembled WGS sequence"/>
</dbReference>
<organism evidence="5 6">
    <name type="scientific">Stylonychia lemnae</name>
    <name type="common">Ciliate</name>
    <dbReference type="NCBI Taxonomy" id="5949"/>
    <lineage>
        <taxon>Eukaryota</taxon>
        <taxon>Sar</taxon>
        <taxon>Alveolata</taxon>
        <taxon>Ciliophora</taxon>
        <taxon>Intramacronucleata</taxon>
        <taxon>Spirotrichea</taxon>
        <taxon>Stichotrichia</taxon>
        <taxon>Sporadotrichida</taxon>
        <taxon>Oxytrichidae</taxon>
        <taxon>Stylonychinae</taxon>
        <taxon>Stylonychia</taxon>
    </lineage>
</organism>
<feature type="region of interest" description="Disordered" evidence="3">
    <location>
        <begin position="351"/>
        <end position="372"/>
    </location>
</feature>
<evidence type="ECO:0000256" key="1">
    <source>
        <dbReference type="ARBA" id="ARBA00022737"/>
    </source>
</evidence>
<dbReference type="InterPro" id="IPR013083">
    <property type="entry name" value="Znf_RING/FYVE/PHD"/>
</dbReference>
<sequence length="1308" mass="148245">MKSSQLDDLVVLDGGLKYTGKLLNGIPHGYGKLVWPNGDLYEGNFKFGKRNGSGKRTNIDGSEYNGEYVDDKPQGRGKLKIIKQYLGLYIWKDGERYEGEWKDGKFHGKGIKTLPDGTIFDGEWIEGRPQGMGMCKYPDGAKYTGNWLNGQPHGEGVKILTDGTKYTGDWIDGKACGIGVKTLPNGTIYDGHWTDGKFDKGKCTYPDGKIYEGDWKDGKPSGQGIKTWTDGRKYDGLWRLGKPVGVGKKIYPDGKQKVGYWDKGKFIEGYQQAPEKDDGKNEVDDMDGSKINLGAGSQPLKQQLLMAQQKQQVNPNINSPKTLAQAIKQNQSSANVVPKDQNQQRLNLGGVEKQTAQQQQAQPSSQQQNQEQKLGKYYVDEDGFVQFPDGSKYKGPLKNGNPDGVGIIIYADGSKYEGNWSAGNSNGFGVLIFPDGSKYEGNWNKGKYSGKGIYTTSTNAKYDGDWQNGKYHGLGIFHWPDGSVYRGEWKNCRENGKGLFKGVNGTTYEGEWVDGKYSGQGKLVTPDGKLYVGLFKNGKVPSQNSNFALPKSKNSLPALDFNQIIEKNLEVKQMYGNKNGNNLASLLDRSHNQSGVQQNIMSQSHLISSSQNSSYQQSNRNFGAIPSHPKNLFAQKDQYKCLCGSDVLQKNLQTHFMTCQMMQSKHDPIMQCLQWEINQCGDHDVSLKNIKAILSYFVESINDKIKSNSSSFVVNNNSISSSMNFNSVNSNHKRNSDLSLPLSQFNIPEKKQQIVENNHHVYEYKQEPKSNHKLNNSDVMMIDEEEIKQDYVVYQEEEQEKCCYCSQIFTKQDEIDQQKQFLESTDCFHQIHSRCLVCLVFENFPKNQVAPCPFQGCGKHIQEWEFNRLLSQEQKDKLDKLVNDSILNQGKDFIACKCGNVMELVEGKVDLNQKDDSGKKISKEAANHMAKFRVRCFQCQDNFCSKCKEYPYHIGKTCEQLKEHKNSRKCRYCGIKIDPKIPLQSKKEAFKDVCNEEECLQLMRKSCDKIHPCGHLCNGFANEPECLPCLHETCVAENQHPTLGQNADSYCSICFIQGLGDKPCVKLDCNHIFHLDCVMKILKQKWPGPRIVFNYLNCTSCKQRIRAAYCREIMTEIMEAESYEKDLQKKAIERGKHEGIDKHEKLKDKSYAYYNKFQEYCLFKLSYYECFKCKQPYFGGMKDCENNQEENKQQEYKKEDLVCASCSAVAVGGGVQNCPKHGLDYIEFKCKFCCNIAQWFCWGTTHFCESCHTKQNNGDYVSRKKRSELPRCSGPAKCPLKIQHPENGEEFPLGCALCRNLKANMKNF</sequence>
<dbReference type="Gene3D" id="2.20.110.10">
    <property type="entry name" value="Histone H3 K4-specific methyltransferase SET7/9 N-terminal domain"/>
    <property type="match status" value="8"/>
</dbReference>
<dbReference type="Gene3D" id="3.30.40.10">
    <property type="entry name" value="Zinc/RING finger domain, C3HC4 (zinc finger)"/>
    <property type="match status" value="1"/>
</dbReference>
<dbReference type="InterPro" id="IPR003409">
    <property type="entry name" value="MORN"/>
</dbReference>
<dbReference type="GO" id="GO:0061630">
    <property type="term" value="F:ubiquitin protein ligase activity"/>
    <property type="evidence" value="ECO:0007669"/>
    <property type="project" value="TreeGrafter"/>
</dbReference>
<dbReference type="SUPFAM" id="SSF57850">
    <property type="entry name" value="RING/U-box"/>
    <property type="match status" value="1"/>
</dbReference>
<keyword evidence="2" id="KW-0862">Zinc</keyword>
<dbReference type="CDD" id="cd20335">
    <property type="entry name" value="BRcat_RBR"/>
    <property type="match status" value="1"/>
</dbReference>
<evidence type="ECO:0000313" key="6">
    <source>
        <dbReference type="Proteomes" id="UP000039865"/>
    </source>
</evidence>
<feature type="compositionally biased region" description="Basic and acidic residues" evidence="3">
    <location>
        <begin position="274"/>
        <end position="283"/>
    </location>
</feature>
<dbReference type="SMART" id="SM00698">
    <property type="entry name" value="MORN"/>
    <property type="match status" value="16"/>
</dbReference>
<dbReference type="SMART" id="SM00184">
    <property type="entry name" value="RING"/>
    <property type="match status" value="2"/>
</dbReference>
<keyword evidence="6" id="KW-1185">Reference proteome</keyword>
<dbReference type="PANTHER" id="PTHR45943">
    <property type="entry name" value="E3 UBIQUITIN-PROTEIN LIGASE MYCBP2"/>
    <property type="match status" value="1"/>
</dbReference>
<dbReference type="InterPro" id="IPR001841">
    <property type="entry name" value="Znf_RING"/>
</dbReference>